<dbReference type="Proteomes" id="UP001219037">
    <property type="component" value="Chromosome"/>
</dbReference>
<proteinExistence type="predicted"/>
<reference evidence="6 7" key="1">
    <citation type="submission" date="2023-04" db="EMBL/GenBank/DDBJ databases">
        <title>Funneling lignin-derived compounds into biodiesel using alkali-halophilic Citricoccus sp. P2.</title>
        <authorList>
            <person name="Luo C.-B."/>
        </authorList>
    </citation>
    <scope>NUCLEOTIDE SEQUENCE [LARGE SCALE GENOMIC DNA]</scope>
    <source>
        <strain evidence="6 7">P2</strain>
    </source>
</reference>
<evidence type="ECO:0000256" key="3">
    <source>
        <dbReference type="ARBA" id="ARBA00023163"/>
    </source>
</evidence>
<keyword evidence="3" id="KW-0804">Transcription</keyword>
<keyword evidence="7" id="KW-1185">Reference proteome</keyword>
<dbReference type="InterPro" id="IPR050707">
    <property type="entry name" value="HTH_MetabolicPath_Reg"/>
</dbReference>
<name>A0ABY8H765_9MICC</name>
<evidence type="ECO:0000259" key="5">
    <source>
        <dbReference type="PROSITE" id="PS51078"/>
    </source>
</evidence>
<dbReference type="InterPro" id="IPR014757">
    <property type="entry name" value="Tscrpt_reg_IclR_C"/>
</dbReference>
<dbReference type="Gene3D" id="3.30.450.40">
    <property type="match status" value="1"/>
</dbReference>
<dbReference type="PROSITE" id="PS51078">
    <property type="entry name" value="ICLR_ED"/>
    <property type="match status" value="1"/>
</dbReference>
<gene>
    <name evidence="6" type="ORF">P8192_13925</name>
</gene>
<organism evidence="6 7">
    <name type="scientific">Citricoccus muralis</name>
    <dbReference type="NCBI Taxonomy" id="169134"/>
    <lineage>
        <taxon>Bacteria</taxon>
        <taxon>Bacillati</taxon>
        <taxon>Actinomycetota</taxon>
        <taxon>Actinomycetes</taxon>
        <taxon>Micrococcales</taxon>
        <taxon>Micrococcaceae</taxon>
        <taxon>Citricoccus</taxon>
    </lineage>
</organism>
<dbReference type="PANTHER" id="PTHR30136">
    <property type="entry name" value="HELIX-TURN-HELIX TRANSCRIPTIONAL REGULATOR, ICLR FAMILY"/>
    <property type="match status" value="1"/>
</dbReference>
<dbReference type="SUPFAM" id="SSF46785">
    <property type="entry name" value="Winged helix' DNA-binding domain"/>
    <property type="match status" value="1"/>
</dbReference>
<dbReference type="SUPFAM" id="SSF55781">
    <property type="entry name" value="GAF domain-like"/>
    <property type="match status" value="1"/>
</dbReference>
<dbReference type="InterPro" id="IPR029016">
    <property type="entry name" value="GAF-like_dom_sf"/>
</dbReference>
<evidence type="ECO:0000313" key="6">
    <source>
        <dbReference type="EMBL" id="WFP16457.1"/>
    </source>
</evidence>
<feature type="domain" description="IclR-ED" evidence="5">
    <location>
        <begin position="71"/>
        <end position="250"/>
    </location>
</feature>
<protein>
    <submittedName>
        <fullName evidence="6">IclR family transcriptional regulator</fullName>
    </submittedName>
</protein>
<dbReference type="InterPro" id="IPR005471">
    <property type="entry name" value="Tscrpt_reg_IclR_N"/>
</dbReference>
<evidence type="ECO:0000313" key="7">
    <source>
        <dbReference type="Proteomes" id="UP001219037"/>
    </source>
</evidence>
<dbReference type="InterPro" id="IPR036388">
    <property type="entry name" value="WH-like_DNA-bd_sf"/>
</dbReference>
<keyword evidence="1" id="KW-0805">Transcription regulation</keyword>
<evidence type="ECO:0000259" key="4">
    <source>
        <dbReference type="PROSITE" id="PS51077"/>
    </source>
</evidence>
<dbReference type="EMBL" id="CP121252">
    <property type="protein sequence ID" value="WFP16457.1"/>
    <property type="molecule type" value="Genomic_DNA"/>
</dbReference>
<evidence type="ECO:0000256" key="1">
    <source>
        <dbReference type="ARBA" id="ARBA00023015"/>
    </source>
</evidence>
<dbReference type="PANTHER" id="PTHR30136:SF24">
    <property type="entry name" value="HTH-TYPE TRANSCRIPTIONAL REPRESSOR ALLR"/>
    <property type="match status" value="1"/>
</dbReference>
<dbReference type="SMART" id="SM00346">
    <property type="entry name" value="HTH_ICLR"/>
    <property type="match status" value="1"/>
</dbReference>
<dbReference type="Gene3D" id="1.10.10.10">
    <property type="entry name" value="Winged helix-like DNA-binding domain superfamily/Winged helix DNA-binding domain"/>
    <property type="match status" value="1"/>
</dbReference>
<dbReference type="Pfam" id="PF01614">
    <property type="entry name" value="IclR_C"/>
    <property type="match status" value="1"/>
</dbReference>
<feature type="domain" description="HTH iclR-type" evidence="4">
    <location>
        <begin position="9"/>
        <end position="70"/>
    </location>
</feature>
<accession>A0ABY8H765</accession>
<dbReference type="InterPro" id="IPR036390">
    <property type="entry name" value="WH_DNA-bd_sf"/>
</dbReference>
<dbReference type="Pfam" id="PF09339">
    <property type="entry name" value="HTH_IclR"/>
    <property type="match status" value="1"/>
</dbReference>
<dbReference type="PROSITE" id="PS51077">
    <property type="entry name" value="HTH_ICLR"/>
    <property type="match status" value="1"/>
</dbReference>
<sequence length="295" mass="32007">MPQRREGPVSALGRHLRILDAFAVGTAFLTLSDIARRSELPISTAHRLVAELEYEGLLERLPDRSYQLGLRLWELAARTPRALGLREIAAPLMRLVQDQIRQHTQLGVDGGYDVVYLDRLSRHDAVVNATVVGGRISLGASAIGHVLLLNKSTEFLQELVDSGIRHYTDATPRTVAELQSVLDEVRCRGVAIANGFVHPLARGMAAPIYGPDGAVVAGLGVVVPSADPVKSRDVELLRSAAAAITKQLRRAYVDPRHPHALPGAKFRVLINSSASSMQYFDEETGTISERGAPGH</sequence>
<dbReference type="RefSeq" id="WP_278157597.1">
    <property type="nucleotide sequence ID" value="NZ_CP121252.1"/>
</dbReference>
<keyword evidence="2" id="KW-0238">DNA-binding</keyword>
<evidence type="ECO:0000256" key="2">
    <source>
        <dbReference type="ARBA" id="ARBA00023125"/>
    </source>
</evidence>